<evidence type="ECO:0000313" key="2">
    <source>
        <dbReference type="Proteomes" id="UP001286313"/>
    </source>
</evidence>
<dbReference type="AlphaFoldDB" id="A0AAE1KK85"/>
<accession>A0AAE1KK85</accession>
<keyword evidence="2" id="KW-1185">Reference proteome</keyword>
<sequence>MVISIDLLPADFHKAEEEALTLTHIHKQWCSASARVLTTTRLPESKMTDDLDVDAMLEAPFKKEITYSVTVSHPP</sequence>
<dbReference type="EMBL" id="JAWQEG010001950">
    <property type="protein sequence ID" value="KAK3875574.1"/>
    <property type="molecule type" value="Genomic_DNA"/>
</dbReference>
<protein>
    <submittedName>
        <fullName evidence="1">Uncharacterized protein</fullName>
    </submittedName>
</protein>
<organism evidence="1 2">
    <name type="scientific">Petrolisthes cinctipes</name>
    <name type="common">Flat porcelain crab</name>
    <dbReference type="NCBI Taxonomy" id="88211"/>
    <lineage>
        <taxon>Eukaryota</taxon>
        <taxon>Metazoa</taxon>
        <taxon>Ecdysozoa</taxon>
        <taxon>Arthropoda</taxon>
        <taxon>Crustacea</taxon>
        <taxon>Multicrustacea</taxon>
        <taxon>Malacostraca</taxon>
        <taxon>Eumalacostraca</taxon>
        <taxon>Eucarida</taxon>
        <taxon>Decapoda</taxon>
        <taxon>Pleocyemata</taxon>
        <taxon>Anomura</taxon>
        <taxon>Galatheoidea</taxon>
        <taxon>Porcellanidae</taxon>
        <taxon>Petrolisthes</taxon>
    </lineage>
</organism>
<dbReference type="Proteomes" id="UP001286313">
    <property type="component" value="Unassembled WGS sequence"/>
</dbReference>
<gene>
    <name evidence="1" type="ORF">Pcinc_019566</name>
</gene>
<comment type="caution">
    <text evidence="1">The sequence shown here is derived from an EMBL/GenBank/DDBJ whole genome shotgun (WGS) entry which is preliminary data.</text>
</comment>
<proteinExistence type="predicted"/>
<evidence type="ECO:0000313" key="1">
    <source>
        <dbReference type="EMBL" id="KAK3875574.1"/>
    </source>
</evidence>
<reference evidence="1" key="1">
    <citation type="submission" date="2023-10" db="EMBL/GenBank/DDBJ databases">
        <title>Genome assemblies of two species of porcelain crab, Petrolisthes cinctipes and Petrolisthes manimaculis (Anomura: Porcellanidae).</title>
        <authorList>
            <person name="Angst P."/>
        </authorList>
    </citation>
    <scope>NUCLEOTIDE SEQUENCE</scope>
    <source>
        <strain evidence="1">PB745_01</strain>
        <tissue evidence="1">Gill</tissue>
    </source>
</reference>
<name>A0AAE1KK85_PETCI</name>